<dbReference type="AlphaFoldDB" id="A0A9N7YSI6"/>
<evidence type="ECO:0000313" key="2">
    <source>
        <dbReference type="EMBL" id="CAB1436447.1"/>
    </source>
</evidence>
<comment type="caution">
    <text evidence="2">The sequence shown here is derived from an EMBL/GenBank/DDBJ whole genome shotgun (WGS) entry which is preliminary data.</text>
</comment>
<organism evidence="2 3">
    <name type="scientific">Pleuronectes platessa</name>
    <name type="common">European plaice</name>
    <dbReference type="NCBI Taxonomy" id="8262"/>
    <lineage>
        <taxon>Eukaryota</taxon>
        <taxon>Metazoa</taxon>
        <taxon>Chordata</taxon>
        <taxon>Craniata</taxon>
        <taxon>Vertebrata</taxon>
        <taxon>Euteleostomi</taxon>
        <taxon>Actinopterygii</taxon>
        <taxon>Neopterygii</taxon>
        <taxon>Teleostei</taxon>
        <taxon>Neoteleostei</taxon>
        <taxon>Acanthomorphata</taxon>
        <taxon>Carangaria</taxon>
        <taxon>Pleuronectiformes</taxon>
        <taxon>Pleuronectoidei</taxon>
        <taxon>Pleuronectidae</taxon>
        <taxon>Pleuronectes</taxon>
    </lineage>
</organism>
<feature type="compositionally biased region" description="Basic and acidic residues" evidence="1">
    <location>
        <begin position="73"/>
        <end position="89"/>
    </location>
</feature>
<keyword evidence="3" id="KW-1185">Reference proteome</keyword>
<accession>A0A9N7YSI6</accession>
<dbReference type="Proteomes" id="UP001153269">
    <property type="component" value="Unassembled WGS sequence"/>
</dbReference>
<protein>
    <submittedName>
        <fullName evidence="2">Uncharacterized protein</fullName>
    </submittedName>
</protein>
<evidence type="ECO:0000313" key="3">
    <source>
        <dbReference type="Proteomes" id="UP001153269"/>
    </source>
</evidence>
<evidence type="ECO:0000256" key="1">
    <source>
        <dbReference type="SAM" id="MobiDB-lite"/>
    </source>
</evidence>
<sequence length="104" mass="10975">MPPWMLPFYFCSGSAVPSLSRGGGHTPVPPFLLPSPPCPFFHSQMPSETSAGETGTTRSTSGLLNRCVPVETGGDKRVPLSGSDADKRPRVSTGDLGPTCILMR</sequence>
<feature type="compositionally biased region" description="Polar residues" evidence="1">
    <location>
        <begin position="44"/>
        <end position="63"/>
    </location>
</feature>
<feature type="region of interest" description="Disordered" evidence="1">
    <location>
        <begin position="42"/>
        <end position="104"/>
    </location>
</feature>
<reference evidence="2" key="1">
    <citation type="submission" date="2020-03" db="EMBL/GenBank/DDBJ databases">
        <authorList>
            <person name="Weist P."/>
        </authorList>
    </citation>
    <scope>NUCLEOTIDE SEQUENCE</scope>
</reference>
<dbReference type="EMBL" id="CADEAL010001891">
    <property type="protein sequence ID" value="CAB1436447.1"/>
    <property type="molecule type" value="Genomic_DNA"/>
</dbReference>
<gene>
    <name evidence="2" type="ORF">PLEPLA_LOCUS24480</name>
</gene>
<proteinExistence type="predicted"/>
<name>A0A9N7YSI6_PLEPL</name>